<protein>
    <submittedName>
        <fullName evidence="2">Uncharacterized protein</fullName>
    </submittedName>
</protein>
<comment type="caution">
    <text evidence="2">The sequence shown here is derived from an EMBL/GenBank/DDBJ whole genome shotgun (WGS) entry which is preliminary data.</text>
</comment>
<dbReference type="AlphaFoldDB" id="A0A641AMU9"/>
<proteinExistence type="predicted"/>
<name>A0A641AMU9_9ACTN</name>
<accession>A0A641AMU9</accession>
<keyword evidence="3" id="KW-1185">Reference proteome</keyword>
<sequence length="196" mass="20736">MSRGEKTERTRPSVLGGIGALLAIVGLFGGVFAVRWAAGECTSALLGAAGRLDVDAYYSGRTRDHLIGIGAYWILALVYALPALVVACFSPFWDVPKGVIARGANYALVGFAVLYTIGVMSFAFDPSRSGGHTPLVERYEEFSYEASDLVMAATWTMIVTAFVTLGASTSSRRATRIVVVAVAFFGSAALFAVAFT</sequence>
<evidence type="ECO:0000313" key="2">
    <source>
        <dbReference type="EMBL" id="KAA1378608.1"/>
    </source>
</evidence>
<feature type="transmembrane region" description="Helical" evidence="1">
    <location>
        <begin position="144"/>
        <end position="165"/>
    </location>
</feature>
<feature type="transmembrane region" description="Helical" evidence="1">
    <location>
        <begin position="12"/>
        <end position="38"/>
    </location>
</feature>
<feature type="transmembrane region" description="Helical" evidence="1">
    <location>
        <begin position="177"/>
        <end position="195"/>
    </location>
</feature>
<dbReference type="Proteomes" id="UP001515100">
    <property type="component" value="Unassembled WGS sequence"/>
</dbReference>
<dbReference type="RefSeq" id="WP_129182325.1">
    <property type="nucleotide sequence ID" value="NZ_JAGIOG010000001.1"/>
</dbReference>
<evidence type="ECO:0000313" key="3">
    <source>
        <dbReference type="Proteomes" id="UP001515100"/>
    </source>
</evidence>
<keyword evidence="1" id="KW-0472">Membrane</keyword>
<gene>
    <name evidence="2" type="ORF">ESP62_009710</name>
</gene>
<dbReference type="EMBL" id="SDPP02000002">
    <property type="protein sequence ID" value="KAA1378608.1"/>
    <property type="molecule type" value="Genomic_DNA"/>
</dbReference>
<evidence type="ECO:0000256" key="1">
    <source>
        <dbReference type="SAM" id="Phobius"/>
    </source>
</evidence>
<feature type="transmembrane region" description="Helical" evidence="1">
    <location>
        <begin position="71"/>
        <end position="93"/>
    </location>
</feature>
<dbReference type="OrthoDB" id="9785847at2"/>
<keyword evidence="1" id="KW-1133">Transmembrane helix</keyword>
<reference evidence="2" key="1">
    <citation type="submission" date="2019-09" db="EMBL/GenBank/DDBJ databases">
        <authorList>
            <person name="Li J."/>
        </authorList>
    </citation>
    <scope>NUCLEOTIDE SEQUENCE [LARGE SCALE GENOMIC DNA]</scope>
    <source>
        <strain evidence="2">NRBC 14897</strain>
    </source>
</reference>
<organism evidence="2 3">
    <name type="scientific">Aeromicrobium fastidiosum</name>
    <dbReference type="NCBI Taxonomy" id="52699"/>
    <lineage>
        <taxon>Bacteria</taxon>
        <taxon>Bacillati</taxon>
        <taxon>Actinomycetota</taxon>
        <taxon>Actinomycetes</taxon>
        <taxon>Propionibacteriales</taxon>
        <taxon>Nocardioidaceae</taxon>
        <taxon>Aeromicrobium</taxon>
    </lineage>
</organism>
<feature type="transmembrane region" description="Helical" evidence="1">
    <location>
        <begin position="105"/>
        <end position="124"/>
    </location>
</feature>
<keyword evidence="1" id="KW-0812">Transmembrane</keyword>